<proteinExistence type="predicted"/>
<accession>A0A414NWC3</accession>
<feature type="domain" description="AAA+ ATPase" evidence="2">
    <location>
        <begin position="164"/>
        <end position="294"/>
    </location>
</feature>
<dbReference type="InterPro" id="IPR027417">
    <property type="entry name" value="P-loop_NTPase"/>
</dbReference>
<sequence length="309" mass="35139">MDFMEMLAKRNPNMQRILMETRKKHEEELKEARDHLGEIQEALGLGNDHLSDDDLLEAAEAVEMMNQKAYDCHLCTFTVENCDMCKYTNIVARSNKYLRDDYFAPCSMYKTNRKLREVSKLMNASGLGDRFKQRRFETFRPDSNTAGAKQEAERFCEDLRNNPKATGLMLVGPYGCGKTHLAASIVHRCAEFGIAGVFVVVPELLARIRTSYRTGDGKAEAVIDMAKSAKLLVLDDLGAEKASEWVKEQLYMLVNYRYEHMLPTVVTTNCSGAELEQELGRRTLSRLVEMTKPVNIHASDYRMKLAASR</sequence>
<dbReference type="InterPro" id="IPR002611">
    <property type="entry name" value="IstB_ATP-bd"/>
</dbReference>
<dbReference type="InterPro" id="IPR003593">
    <property type="entry name" value="AAA+_ATPase"/>
</dbReference>
<dbReference type="Proteomes" id="UP000283442">
    <property type="component" value="Unassembled WGS sequence"/>
</dbReference>
<feature type="coiled-coil region" evidence="1">
    <location>
        <begin position="15"/>
        <end position="42"/>
    </location>
</feature>
<organism evidence="3 4">
    <name type="scientific">Mitsuokella multacida</name>
    <dbReference type="NCBI Taxonomy" id="52226"/>
    <lineage>
        <taxon>Bacteria</taxon>
        <taxon>Bacillati</taxon>
        <taxon>Bacillota</taxon>
        <taxon>Negativicutes</taxon>
        <taxon>Selenomonadales</taxon>
        <taxon>Selenomonadaceae</taxon>
        <taxon>Mitsuokella</taxon>
    </lineage>
</organism>
<dbReference type="OrthoDB" id="9776217at2"/>
<dbReference type="Gene3D" id="3.40.50.300">
    <property type="entry name" value="P-loop containing nucleotide triphosphate hydrolases"/>
    <property type="match status" value="1"/>
</dbReference>
<dbReference type="PANTHER" id="PTHR30050">
    <property type="entry name" value="CHROMOSOMAL REPLICATION INITIATOR PROTEIN DNAA"/>
    <property type="match status" value="1"/>
</dbReference>
<dbReference type="GO" id="GO:0006260">
    <property type="term" value="P:DNA replication"/>
    <property type="evidence" value="ECO:0007669"/>
    <property type="project" value="TreeGrafter"/>
</dbReference>
<name>A0A414NWC3_9FIRM</name>
<dbReference type="GO" id="GO:0005524">
    <property type="term" value="F:ATP binding"/>
    <property type="evidence" value="ECO:0007669"/>
    <property type="project" value="InterPro"/>
</dbReference>
<reference evidence="3 4" key="1">
    <citation type="submission" date="2018-08" db="EMBL/GenBank/DDBJ databases">
        <title>A genome reference for cultivated species of the human gut microbiota.</title>
        <authorList>
            <person name="Zou Y."/>
            <person name="Xue W."/>
            <person name="Luo G."/>
        </authorList>
    </citation>
    <scope>NUCLEOTIDE SEQUENCE [LARGE SCALE GENOMIC DNA]</scope>
    <source>
        <strain evidence="3 4">AM25-21AC</strain>
    </source>
</reference>
<evidence type="ECO:0000313" key="3">
    <source>
        <dbReference type="EMBL" id="RHF51449.1"/>
    </source>
</evidence>
<keyword evidence="1" id="KW-0175">Coiled coil</keyword>
<dbReference type="Pfam" id="PF01695">
    <property type="entry name" value="IstB_IS21"/>
    <property type="match status" value="1"/>
</dbReference>
<protein>
    <submittedName>
        <fullName evidence="3">AAA family ATPase</fullName>
    </submittedName>
</protein>
<evidence type="ECO:0000313" key="4">
    <source>
        <dbReference type="Proteomes" id="UP000283442"/>
    </source>
</evidence>
<gene>
    <name evidence="3" type="ORF">DW674_06695</name>
</gene>
<dbReference type="PANTHER" id="PTHR30050:SF4">
    <property type="entry name" value="ATP-BINDING PROTEIN RV3427C IN INSERTION SEQUENCE-RELATED"/>
    <property type="match status" value="1"/>
</dbReference>
<comment type="caution">
    <text evidence="3">The sequence shown here is derived from an EMBL/GenBank/DDBJ whole genome shotgun (WGS) entry which is preliminary data.</text>
</comment>
<dbReference type="SUPFAM" id="SSF52540">
    <property type="entry name" value="P-loop containing nucleoside triphosphate hydrolases"/>
    <property type="match status" value="1"/>
</dbReference>
<dbReference type="AlphaFoldDB" id="A0A414NWC3"/>
<dbReference type="SMART" id="SM00382">
    <property type="entry name" value="AAA"/>
    <property type="match status" value="1"/>
</dbReference>
<dbReference type="EMBL" id="QRHE01000006">
    <property type="protein sequence ID" value="RHF51449.1"/>
    <property type="molecule type" value="Genomic_DNA"/>
</dbReference>
<evidence type="ECO:0000259" key="2">
    <source>
        <dbReference type="SMART" id="SM00382"/>
    </source>
</evidence>
<evidence type="ECO:0000256" key="1">
    <source>
        <dbReference type="SAM" id="Coils"/>
    </source>
</evidence>
<dbReference type="CDD" id="cd00009">
    <property type="entry name" value="AAA"/>
    <property type="match status" value="1"/>
</dbReference>